<dbReference type="GO" id="GO:0003700">
    <property type="term" value="F:DNA-binding transcription factor activity"/>
    <property type="evidence" value="ECO:0007669"/>
    <property type="project" value="InterPro"/>
</dbReference>
<keyword evidence="3" id="KW-0804">Transcription</keyword>
<evidence type="ECO:0000256" key="1">
    <source>
        <dbReference type="ARBA" id="ARBA00023015"/>
    </source>
</evidence>
<evidence type="ECO:0000313" key="5">
    <source>
        <dbReference type="EMBL" id="QEN04377.1"/>
    </source>
</evidence>
<dbReference type="InterPro" id="IPR020449">
    <property type="entry name" value="Tscrpt_reg_AraC-type_HTH"/>
</dbReference>
<dbReference type="SMART" id="SM00342">
    <property type="entry name" value="HTH_ARAC"/>
    <property type="match status" value="1"/>
</dbReference>
<reference evidence="5 6" key="2">
    <citation type="submission" date="2019-09" db="EMBL/GenBank/DDBJ databases">
        <title>Complete Genome Sequence and Methylome Analysis of free living Spirochaetas.</title>
        <authorList>
            <person name="Leshcheva N."/>
            <person name="Mikheeva N."/>
        </authorList>
    </citation>
    <scope>NUCLEOTIDE SEQUENCE [LARGE SCALE GENOMIC DNA]</scope>
    <source>
        <strain evidence="5 6">P</strain>
    </source>
</reference>
<dbReference type="AlphaFoldDB" id="A0A5C1QA70"/>
<dbReference type="EMBL" id="CP035807">
    <property type="protein sequence ID" value="QEN04377.1"/>
    <property type="molecule type" value="Genomic_DNA"/>
</dbReference>
<dbReference type="Gene3D" id="2.60.120.10">
    <property type="entry name" value="Jelly Rolls"/>
    <property type="match status" value="1"/>
</dbReference>
<accession>A0A5C1QA70</accession>
<dbReference type="InterPro" id="IPR018060">
    <property type="entry name" value="HTH_AraC"/>
</dbReference>
<dbReference type="InterPro" id="IPR009057">
    <property type="entry name" value="Homeodomain-like_sf"/>
</dbReference>
<dbReference type="OrthoDB" id="369234at2"/>
<keyword evidence="1" id="KW-0805">Transcription regulation</keyword>
<dbReference type="Gene3D" id="1.10.10.60">
    <property type="entry name" value="Homeodomain-like"/>
    <property type="match status" value="2"/>
</dbReference>
<dbReference type="SUPFAM" id="SSF51182">
    <property type="entry name" value="RmlC-like cupins"/>
    <property type="match status" value="1"/>
</dbReference>
<dbReference type="InterPro" id="IPR011051">
    <property type="entry name" value="RmlC_Cupin_sf"/>
</dbReference>
<protein>
    <submittedName>
        <fullName evidence="5">AraC family transcriptional regulator</fullName>
    </submittedName>
</protein>
<dbReference type="PANTHER" id="PTHR43280">
    <property type="entry name" value="ARAC-FAMILY TRANSCRIPTIONAL REGULATOR"/>
    <property type="match status" value="1"/>
</dbReference>
<keyword evidence="6" id="KW-1185">Reference proteome</keyword>
<dbReference type="SUPFAM" id="SSF46689">
    <property type="entry name" value="Homeodomain-like"/>
    <property type="match status" value="2"/>
</dbReference>
<sequence length="293" mass="33398">MRSLTTLEERRHGDTLFPLATYSLNYPKDSIVLDLHWHSELEFLIVTKGCGIFYLDENEIELEEGDGVIINGGTLHRAKTKSGRSCSFIAVVVNPNLISGANNDRINILYIDPVLNYLAQQGKILKSSNEDDLYIINILKEIDLIAKKKSSLYELEIKIELLKIFSILFKSLGKEIISNIPIEKKSNKKQNIKDALLFMHKNYEKSLSLRDISSAAGMSEAYFCRTFKALVGKTVFEYLNFYRINTSLSLLKDSDKPISIVSEEVGFENISYFIKIFKKMTGVTPKVYRTKNN</sequence>
<dbReference type="CDD" id="cd02208">
    <property type="entry name" value="cupin_RmlC-like"/>
    <property type="match status" value="1"/>
</dbReference>
<evidence type="ECO:0000259" key="4">
    <source>
        <dbReference type="PROSITE" id="PS01124"/>
    </source>
</evidence>
<dbReference type="RefSeq" id="WP_149567624.1">
    <property type="nucleotide sequence ID" value="NZ_CP035807.1"/>
</dbReference>
<feature type="domain" description="HTH araC/xylS-type" evidence="4">
    <location>
        <begin position="193"/>
        <end position="291"/>
    </location>
</feature>
<name>A0A5C1QA70_9SPIO</name>
<evidence type="ECO:0000256" key="2">
    <source>
        <dbReference type="ARBA" id="ARBA00023125"/>
    </source>
</evidence>
<dbReference type="PROSITE" id="PS01124">
    <property type="entry name" value="HTH_ARAC_FAMILY_2"/>
    <property type="match status" value="1"/>
</dbReference>
<evidence type="ECO:0000256" key="3">
    <source>
        <dbReference type="ARBA" id="ARBA00023163"/>
    </source>
</evidence>
<dbReference type="PANTHER" id="PTHR43280:SF28">
    <property type="entry name" value="HTH-TYPE TRANSCRIPTIONAL ACTIVATOR RHAS"/>
    <property type="match status" value="1"/>
</dbReference>
<dbReference type="Proteomes" id="UP000323824">
    <property type="component" value="Chromosome"/>
</dbReference>
<dbReference type="PROSITE" id="PS00041">
    <property type="entry name" value="HTH_ARAC_FAMILY_1"/>
    <property type="match status" value="1"/>
</dbReference>
<reference evidence="5 6" key="1">
    <citation type="submission" date="2019-02" db="EMBL/GenBank/DDBJ databases">
        <authorList>
            <person name="Fomenkov A."/>
            <person name="Dubinina G."/>
            <person name="Grabovich M."/>
            <person name="Vincze T."/>
            <person name="Roberts R.J."/>
        </authorList>
    </citation>
    <scope>NUCLEOTIDE SEQUENCE [LARGE SCALE GENOMIC DNA]</scope>
    <source>
        <strain evidence="5 6">P</strain>
    </source>
</reference>
<dbReference type="InterPro" id="IPR014710">
    <property type="entry name" value="RmlC-like_jellyroll"/>
</dbReference>
<dbReference type="Pfam" id="PF12833">
    <property type="entry name" value="HTH_18"/>
    <property type="match status" value="1"/>
</dbReference>
<gene>
    <name evidence="5" type="ORF">EW093_06585</name>
</gene>
<dbReference type="KEGG" id="sper:EW093_06585"/>
<dbReference type="InterPro" id="IPR013096">
    <property type="entry name" value="Cupin_2"/>
</dbReference>
<dbReference type="InterPro" id="IPR018062">
    <property type="entry name" value="HTH_AraC-typ_CS"/>
</dbReference>
<evidence type="ECO:0000313" key="6">
    <source>
        <dbReference type="Proteomes" id="UP000323824"/>
    </source>
</evidence>
<proteinExistence type="predicted"/>
<organism evidence="5 6">
    <name type="scientific">Thiospirochaeta perfilievii</name>
    <dbReference type="NCBI Taxonomy" id="252967"/>
    <lineage>
        <taxon>Bacteria</taxon>
        <taxon>Pseudomonadati</taxon>
        <taxon>Spirochaetota</taxon>
        <taxon>Spirochaetia</taxon>
        <taxon>Spirochaetales</taxon>
        <taxon>Spirochaetaceae</taxon>
        <taxon>Thiospirochaeta</taxon>
    </lineage>
</organism>
<dbReference type="PRINTS" id="PR00032">
    <property type="entry name" value="HTHARAC"/>
</dbReference>
<dbReference type="GO" id="GO:0043565">
    <property type="term" value="F:sequence-specific DNA binding"/>
    <property type="evidence" value="ECO:0007669"/>
    <property type="project" value="InterPro"/>
</dbReference>
<keyword evidence="2" id="KW-0238">DNA-binding</keyword>
<dbReference type="Pfam" id="PF07883">
    <property type="entry name" value="Cupin_2"/>
    <property type="match status" value="1"/>
</dbReference>